<dbReference type="Proteomes" id="UP000319516">
    <property type="component" value="Unassembled WGS sequence"/>
</dbReference>
<dbReference type="AlphaFoldDB" id="A0A542YN35"/>
<sequence>MNRLLLVAVAALGAAALVKKLQDQQAERDLWAEATDDVAAGQR</sequence>
<keyword evidence="2" id="KW-1185">Reference proteome</keyword>
<dbReference type="InterPro" id="IPR047990">
    <property type="entry name" value="DLW39-like"/>
</dbReference>
<evidence type="ECO:0000313" key="1">
    <source>
        <dbReference type="EMBL" id="TQL49449.1"/>
    </source>
</evidence>
<accession>A0A542YN35</accession>
<name>A0A542YN35_9MICO</name>
<reference evidence="1 2" key="1">
    <citation type="submission" date="2019-06" db="EMBL/GenBank/DDBJ databases">
        <title>Sequencing the genomes of 1000 actinobacteria strains.</title>
        <authorList>
            <person name="Klenk H.-P."/>
        </authorList>
    </citation>
    <scope>NUCLEOTIDE SEQUENCE [LARGE SCALE GENOMIC DNA]</scope>
    <source>
        <strain evidence="1 2">DSM 12335</strain>
    </source>
</reference>
<protein>
    <submittedName>
        <fullName evidence="1">Uncharacterized protein</fullName>
    </submittedName>
</protein>
<dbReference type="NCBIfam" id="NF038356">
    <property type="entry name" value="actino_DLW39"/>
    <property type="match status" value="1"/>
</dbReference>
<dbReference type="EMBL" id="VFOP01000001">
    <property type="protein sequence ID" value="TQL49449.1"/>
    <property type="molecule type" value="Genomic_DNA"/>
</dbReference>
<organism evidence="1 2">
    <name type="scientific">Ornithinicoccus hortensis</name>
    <dbReference type="NCBI Taxonomy" id="82346"/>
    <lineage>
        <taxon>Bacteria</taxon>
        <taxon>Bacillati</taxon>
        <taxon>Actinomycetota</taxon>
        <taxon>Actinomycetes</taxon>
        <taxon>Micrococcales</taxon>
        <taxon>Intrasporangiaceae</taxon>
        <taxon>Ornithinicoccus</taxon>
    </lineage>
</organism>
<proteinExistence type="predicted"/>
<gene>
    <name evidence="1" type="ORF">FB467_0520</name>
</gene>
<evidence type="ECO:0000313" key="2">
    <source>
        <dbReference type="Proteomes" id="UP000319516"/>
    </source>
</evidence>
<comment type="caution">
    <text evidence="1">The sequence shown here is derived from an EMBL/GenBank/DDBJ whole genome shotgun (WGS) entry which is preliminary data.</text>
</comment>
<dbReference type="RefSeq" id="WP_211350536.1">
    <property type="nucleotide sequence ID" value="NZ_BAAAIK010000003.1"/>
</dbReference>